<sequence length="786" mass="83516">MKQMSGSRLFMIAVVCGVVAAFLIVYYLKSVEERYRRANQPERIEKISVVVPKRDLNKGDTITIDAIGKLTVPKKFLPTNYVPASDYKKVLNRTIASPMRAGRVMTVEAITGTKAETFSETLDLGKRAYSIKVNKVDSFDGLLRPGDTIDLMGEFDLEDLGIEGGSDQDVSEVVMPVLEKVVVLSAGREDHTGRRYERSRQGNSADGFNMEFTIVTLSLSPRQVARVQLAEQAGEMFAVLRHPKDTSMAEFDYIRADVLLEPEPAPTVDVVLDENGNPIGRIVGDNVVDANGNIIGKVVDGKAVGFDGKPLGTIVENVSEDDPMLRVRERADVVRDANGNVIGKVVDGQIIDRNGNVIGRVDENGQAVGLNGEVIGTVQKNVALDAQGNVVDLRDSAVPQGRSEVAQIVRDKDGNVIGRVVDGKIVDKNGKVIGRVDESGNAVGLSGESLGTVEEAVVDRDGNVVGQVKEVVRDSSGRVVGEVQEVVRDADGNVIGRVVNGQVVDENGNVVGAVNADGTVTGLDGKKLGTVEKVVVDKDGNVIGTVDKNGRAIGANGEVLGSAEKVMVDENGEVMGSVEDVVRDSSGNIVGKVEEVVRDKDGNIIGRVVNGQVVDEDGNVIGTVNDDGSVTGLDGETLGTVDKVVVDDQGNIVGRVREDGTAVGADGRVLGQVEQAILGPDGQELDEQTQVVRDKDGNVIGRIVDGQVVDNKGNVVGRVVNGQVVDANGNVIADGVTVTTESRRQVAAEMRADNAAKITREVDYIEFISGGSDEEGIIPVRRVRLQ</sequence>
<dbReference type="Pfam" id="PF08666">
    <property type="entry name" value="SAF"/>
    <property type="match status" value="1"/>
</dbReference>
<feature type="transmembrane region" description="Helical" evidence="1">
    <location>
        <begin position="9"/>
        <end position="28"/>
    </location>
</feature>
<gene>
    <name evidence="3" type="primary">cpaB</name>
    <name evidence="3" type="ORF">SCD92_10245</name>
</gene>
<dbReference type="EMBL" id="JAXAFO010000015">
    <property type="protein sequence ID" value="MDX6849739.1"/>
    <property type="molecule type" value="Genomic_DNA"/>
</dbReference>
<dbReference type="InterPro" id="IPR048911">
    <property type="entry name" value="Bflower"/>
</dbReference>
<dbReference type="RefSeq" id="WP_302722461.1">
    <property type="nucleotide sequence ID" value="NZ_JAULRU010000548.1"/>
</dbReference>
<dbReference type="NCBIfam" id="TIGR03177">
    <property type="entry name" value="pilus_cpaB"/>
    <property type="match status" value="1"/>
</dbReference>
<evidence type="ECO:0000259" key="2">
    <source>
        <dbReference type="SMART" id="SM00858"/>
    </source>
</evidence>
<evidence type="ECO:0000313" key="4">
    <source>
        <dbReference type="Proteomes" id="UP001273505"/>
    </source>
</evidence>
<dbReference type="CDD" id="cd11614">
    <property type="entry name" value="SAF_CpaB_FlgA_like"/>
    <property type="match status" value="1"/>
</dbReference>
<keyword evidence="4" id="KW-1185">Reference proteome</keyword>
<accession>A0ABU4RYJ6</accession>
<dbReference type="Pfam" id="PF16976">
    <property type="entry name" value="RcpC"/>
    <property type="match status" value="1"/>
</dbReference>
<dbReference type="InterPro" id="IPR017592">
    <property type="entry name" value="Pilus_assmbl_Flp-typ_CpaB"/>
</dbReference>
<reference evidence="3 4" key="1">
    <citation type="submission" date="2023-11" db="EMBL/GenBank/DDBJ databases">
        <title>Gilvimarinus fulvus sp. nov., isolated from the surface of Kelp.</title>
        <authorList>
            <person name="Sun Y.Y."/>
            <person name="Gong Y."/>
            <person name="Du Z.J."/>
        </authorList>
    </citation>
    <scope>NUCLEOTIDE SEQUENCE [LARGE SCALE GENOMIC DNA]</scope>
    <source>
        <strain evidence="3 4">SDUM040013</strain>
    </source>
</reference>
<proteinExistence type="predicted"/>
<evidence type="ECO:0000313" key="3">
    <source>
        <dbReference type="EMBL" id="MDX6849739.1"/>
    </source>
</evidence>
<name>A0ABU4RYJ6_9GAMM</name>
<evidence type="ECO:0000256" key="1">
    <source>
        <dbReference type="SAM" id="Phobius"/>
    </source>
</evidence>
<keyword evidence="1" id="KW-0812">Transmembrane</keyword>
<keyword evidence="1" id="KW-0472">Membrane</keyword>
<dbReference type="Gene3D" id="2.180.10.10">
    <property type="entry name" value="RHS repeat-associated core"/>
    <property type="match status" value="1"/>
</dbReference>
<dbReference type="Proteomes" id="UP001273505">
    <property type="component" value="Unassembled WGS sequence"/>
</dbReference>
<dbReference type="InterPro" id="IPR031571">
    <property type="entry name" value="RcpC_dom"/>
</dbReference>
<dbReference type="InterPro" id="IPR013974">
    <property type="entry name" value="SAF"/>
</dbReference>
<keyword evidence="1" id="KW-1133">Transmembrane helix</keyword>
<protein>
    <submittedName>
        <fullName evidence="3">Flp pilus assembly protein CpaB</fullName>
    </submittedName>
</protein>
<dbReference type="Pfam" id="PF21784">
    <property type="entry name" value="Bflower"/>
    <property type="match status" value="1"/>
</dbReference>
<comment type="caution">
    <text evidence="3">The sequence shown here is derived from an EMBL/GenBank/DDBJ whole genome shotgun (WGS) entry which is preliminary data.</text>
</comment>
<organism evidence="3 4">
    <name type="scientific">Gilvimarinus gilvus</name>
    <dbReference type="NCBI Taxonomy" id="3058038"/>
    <lineage>
        <taxon>Bacteria</taxon>
        <taxon>Pseudomonadati</taxon>
        <taxon>Pseudomonadota</taxon>
        <taxon>Gammaproteobacteria</taxon>
        <taxon>Cellvibrionales</taxon>
        <taxon>Cellvibrionaceae</taxon>
        <taxon>Gilvimarinus</taxon>
    </lineage>
</organism>
<dbReference type="SMART" id="SM00858">
    <property type="entry name" value="SAF"/>
    <property type="match status" value="1"/>
</dbReference>
<feature type="domain" description="SAF" evidence="2">
    <location>
        <begin position="47"/>
        <end position="111"/>
    </location>
</feature>